<reference evidence="10" key="1">
    <citation type="submission" date="2017-10" db="EMBL/GenBank/DDBJ databases">
        <authorList>
            <person name="Frank J."/>
        </authorList>
    </citation>
    <scope>NUCLEOTIDE SEQUENCE [LARGE SCALE GENOMIC DNA]</scope>
</reference>
<evidence type="ECO:0000313" key="9">
    <source>
        <dbReference type="EMBL" id="SOH03253.1"/>
    </source>
</evidence>
<dbReference type="InterPro" id="IPR019834">
    <property type="entry name" value="Glyco_hydro_8_CS"/>
</dbReference>
<gene>
    <name evidence="9" type="primary">bcsZ</name>
    <name evidence="9" type="ORF">KSMBR1_0742</name>
</gene>
<dbReference type="GO" id="GO:0008810">
    <property type="term" value="F:cellulase activity"/>
    <property type="evidence" value="ECO:0007669"/>
    <property type="project" value="UniProtKB-EC"/>
</dbReference>
<dbReference type="EC" id="3.2.1.-" evidence="8"/>
<comment type="catalytic activity">
    <reaction evidence="1">
        <text>Endohydrolysis of (1-&gt;4)-beta-D-glucosidic linkages in cellulose, lichenin and cereal beta-D-glucans.</text>
        <dbReference type="EC" id="3.2.1.4"/>
    </reaction>
</comment>
<proteinExistence type="inferred from homology"/>
<keyword evidence="5" id="KW-0136">Cellulose degradation</keyword>
<accession>A0A2C9CCF0</accession>
<dbReference type="InterPro" id="IPR008928">
    <property type="entry name" value="6-hairpin_glycosidase_sf"/>
</dbReference>
<dbReference type="AlphaFoldDB" id="A0A2C9CCF0"/>
<dbReference type="SUPFAM" id="SSF48208">
    <property type="entry name" value="Six-hairpin glycosidases"/>
    <property type="match status" value="1"/>
</dbReference>
<keyword evidence="3" id="KW-0732">Signal</keyword>
<name>A0A2C9CCF0_KUEST</name>
<dbReference type="InterPro" id="IPR002037">
    <property type="entry name" value="Glyco_hydro_8"/>
</dbReference>
<dbReference type="RefSeq" id="WP_099324118.1">
    <property type="nucleotide sequence ID" value="NZ_LT934425.1"/>
</dbReference>
<evidence type="ECO:0000256" key="1">
    <source>
        <dbReference type="ARBA" id="ARBA00000966"/>
    </source>
</evidence>
<comment type="similarity">
    <text evidence="2 8">Belongs to the glycosyl hydrolase 8 (cellulase D) family.</text>
</comment>
<dbReference type="PRINTS" id="PR00735">
    <property type="entry name" value="GLHYDRLASE8"/>
</dbReference>
<sequence>MHKKLSCIIIGVFFMLGICNMTYGRQPVVWEAFKSNFVGQDGRVVDYYNGHISHSEGQGYGMLLAVKYNDKAVFDKLWQWTQDNIAVRNDHLFAWKWGERTSGVWGVVDYNNATDGDILIAYALIKADEEWPNNNYKNNALKIIRSVRENLAVEWNGHQFLLPGYHGFIRENNRFIVNPSYVIFSAYRAFAKVDAEAFWQKVYKDSMLLVAKSCFGSLKMPADWVMLEGRDIAVCNERKPYFGYEAIRVFLYLSWEENPPFPEGLAKMLDIYNKLGFIPLWVDVANDSISLQNAPPGFYAVFARAAEKMGEKTLSKKLFKEASERLVYDKKDYYSYCLYLLAEE</sequence>
<dbReference type="Gene3D" id="1.50.10.10">
    <property type="match status" value="1"/>
</dbReference>
<keyword evidence="7 8" id="KW-0624">Polysaccharide degradation</keyword>
<evidence type="ECO:0000256" key="4">
    <source>
        <dbReference type="ARBA" id="ARBA00022801"/>
    </source>
</evidence>
<dbReference type="InterPro" id="IPR012341">
    <property type="entry name" value="6hp_glycosidase-like_sf"/>
</dbReference>
<dbReference type="KEGG" id="kst:KSMBR1_0742"/>
<evidence type="ECO:0000256" key="2">
    <source>
        <dbReference type="ARBA" id="ARBA00009209"/>
    </source>
</evidence>
<dbReference type="PROSITE" id="PS00812">
    <property type="entry name" value="GLYCOSYL_HYDROL_F8"/>
    <property type="match status" value="1"/>
</dbReference>
<dbReference type="GO" id="GO:0030245">
    <property type="term" value="P:cellulose catabolic process"/>
    <property type="evidence" value="ECO:0007669"/>
    <property type="project" value="UniProtKB-KW"/>
</dbReference>
<keyword evidence="6 8" id="KW-0326">Glycosidase</keyword>
<evidence type="ECO:0000256" key="6">
    <source>
        <dbReference type="ARBA" id="ARBA00023295"/>
    </source>
</evidence>
<keyword evidence="4 8" id="KW-0378">Hydrolase</keyword>
<evidence type="ECO:0000256" key="3">
    <source>
        <dbReference type="ARBA" id="ARBA00022729"/>
    </source>
</evidence>
<evidence type="ECO:0000256" key="8">
    <source>
        <dbReference type="RuleBase" id="RU361167"/>
    </source>
</evidence>
<dbReference type="Proteomes" id="UP000221734">
    <property type="component" value="Chromosome Kuenenia_stuttgartiensis_MBR1"/>
</dbReference>
<dbReference type="Pfam" id="PF01270">
    <property type="entry name" value="Glyco_hydro_8"/>
    <property type="match status" value="1"/>
</dbReference>
<dbReference type="OrthoDB" id="9766708at2"/>
<evidence type="ECO:0000313" key="10">
    <source>
        <dbReference type="Proteomes" id="UP000221734"/>
    </source>
</evidence>
<protein>
    <recommendedName>
        <fullName evidence="8">Glucanase</fullName>
        <ecNumber evidence="8">3.2.1.-</ecNumber>
    </recommendedName>
</protein>
<keyword evidence="7 8" id="KW-0119">Carbohydrate metabolism</keyword>
<evidence type="ECO:0000256" key="7">
    <source>
        <dbReference type="ARBA" id="ARBA00023326"/>
    </source>
</evidence>
<organism evidence="9 10">
    <name type="scientific">Kuenenia stuttgartiensis</name>
    <dbReference type="NCBI Taxonomy" id="174633"/>
    <lineage>
        <taxon>Bacteria</taxon>
        <taxon>Pseudomonadati</taxon>
        <taxon>Planctomycetota</taxon>
        <taxon>Candidatus Brocadiia</taxon>
        <taxon>Candidatus Brocadiales</taxon>
        <taxon>Candidatus Brocadiaceae</taxon>
        <taxon>Candidatus Kuenenia</taxon>
    </lineage>
</organism>
<dbReference type="EMBL" id="LT934425">
    <property type="protein sequence ID" value="SOH03253.1"/>
    <property type="molecule type" value="Genomic_DNA"/>
</dbReference>
<keyword evidence="10" id="KW-1185">Reference proteome</keyword>
<evidence type="ECO:0000256" key="5">
    <source>
        <dbReference type="ARBA" id="ARBA00023001"/>
    </source>
</evidence>